<name>A0A316HQR3_9SPHI</name>
<accession>A0A316HQR3</accession>
<dbReference type="RefSeq" id="WP_109606887.1">
    <property type="nucleotide sequence ID" value="NZ_QGHA01000001.1"/>
</dbReference>
<evidence type="ECO:0000313" key="2">
    <source>
        <dbReference type="EMBL" id="PWK80605.1"/>
    </source>
</evidence>
<sequence>MKLLLDENLPKKLKSDFPEHEIYAVSDKGWNGVKNGELLKLLLQEGFDALLTFDKNLQHQQNFDKYTIAVMVLMAPIDIHAVLVKLVPQIKNHLKQGISAGPTIISL</sequence>
<reference evidence="2 3" key="1">
    <citation type="submission" date="2018-05" db="EMBL/GenBank/DDBJ databases">
        <title>Genomic Encyclopedia of Archaeal and Bacterial Type Strains, Phase II (KMG-II): from individual species to whole genera.</title>
        <authorList>
            <person name="Goeker M."/>
        </authorList>
    </citation>
    <scope>NUCLEOTIDE SEQUENCE [LARGE SCALE GENOMIC DNA]</scope>
    <source>
        <strain evidence="2 3">DSM 19975</strain>
    </source>
</reference>
<dbReference type="InterPro" id="IPR041049">
    <property type="entry name" value="DUF5615"/>
</dbReference>
<dbReference type="Proteomes" id="UP000245678">
    <property type="component" value="Unassembled WGS sequence"/>
</dbReference>
<organism evidence="2 3">
    <name type="scientific">Mucilaginibacter oryzae</name>
    <dbReference type="NCBI Taxonomy" id="468058"/>
    <lineage>
        <taxon>Bacteria</taxon>
        <taxon>Pseudomonadati</taxon>
        <taxon>Bacteroidota</taxon>
        <taxon>Sphingobacteriia</taxon>
        <taxon>Sphingobacteriales</taxon>
        <taxon>Sphingobacteriaceae</taxon>
        <taxon>Mucilaginibacter</taxon>
    </lineage>
</organism>
<dbReference type="Pfam" id="PF18480">
    <property type="entry name" value="DUF5615"/>
    <property type="match status" value="1"/>
</dbReference>
<evidence type="ECO:0000313" key="3">
    <source>
        <dbReference type="Proteomes" id="UP000245678"/>
    </source>
</evidence>
<dbReference type="EMBL" id="QGHA01000001">
    <property type="protein sequence ID" value="PWK80605.1"/>
    <property type="molecule type" value="Genomic_DNA"/>
</dbReference>
<feature type="domain" description="DUF5615" evidence="1">
    <location>
        <begin position="1"/>
        <end position="96"/>
    </location>
</feature>
<proteinExistence type="predicted"/>
<dbReference type="AlphaFoldDB" id="A0A316HQR3"/>
<protein>
    <recommendedName>
        <fullName evidence="1">DUF5615 domain-containing protein</fullName>
    </recommendedName>
</protein>
<keyword evidence="3" id="KW-1185">Reference proteome</keyword>
<comment type="caution">
    <text evidence="2">The sequence shown here is derived from an EMBL/GenBank/DDBJ whole genome shotgun (WGS) entry which is preliminary data.</text>
</comment>
<gene>
    <name evidence="2" type="ORF">LX99_01074</name>
</gene>
<evidence type="ECO:0000259" key="1">
    <source>
        <dbReference type="Pfam" id="PF18480"/>
    </source>
</evidence>